<dbReference type="InterPro" id="IPR019428">
    <property type="entry name" value="7TM_GPCR_serpentine_rcpt_Str"/>
</dbReference>
<feature type="transmembrane region" description="Helical" evidence="1">
    <location>
        <begin position="28"/>
        <end position="56"/>
    </location>
</feature>
<dbReference type="PANTHER" id="PTHR46000">
    <property type="entry name" value="SEVEN TM RECEPTOR-RELATED"/>
    <property type="match status" value="1"/>
</dbReference>
<dbReference type="Pfam" id="PF10326">
    <property type="entry name" value="7TM_GPCR_Str"/>
    <property type="match status" value="1"/>
</dbReference>
<reference evidence="3" key="1">
    <citation type="submission" date="2016-11" db="UniProtKB">
        <authorList>
            <consortium name="WormBaseParasite"/>
        </authorList>
    </citation>
    <scope>IDENTIFICATION</scope>
</reference>
<dbReference type="PANTHER" id="PTHR46000:SF11">
    <property type="entry name" value="SEVEN TM RECEPTOR"/>
    <property type="match status" value="1"/>
</dbReference>
<feature type="transmembrane region" description="Helical" evidence="1">
    <location>
        <begin position="114"/>
        <end position="135"/>
    </location>
</feature>
<keyword evidence="2" id="KW-1185">Reference proteome</keyword>
<dbReference type="Proteomes" id="UP000095282">
    <property type="component" value="Unplaced"/>
</dbReference>
<dbReference type="AlphaFoldDB" id="A0A1I7U5D0"/>
<dbReference type="WBParaSite" id="Csp11.Scaffold629.g15020.t1">
    <property type="protein sequence ID" value="Csp11.Scaffold629.g15020.t1"/>
    <property type="gene ID" value="Csp11.Scaffold629.g15020"/>
</dbReference>
<evidence type="ECO:0000256" key="1">
    <source>
        <dbReference type="SAM" id="Phobius"/>
    </source>
</evidence>
<feature type="transmembrane region" description="Helical" evidence="1">
    <location>
        <begin position="77"/>
        <end position="102"/>
    </location>
</feature>
<protein>
    <submittedName>
        <fullName evidence="3">Seven TM Receptor</fullName>
    </submittedName>
</protein>
<keyword evidence="1" id="KW-0812">Transmembrane</keyword>
<name>A0A1I7U5D0_9PELO</name>
<keyword evidence="1" id="KW-1133">Transmembrane helix</keyword>
<evidence type="ECO:0000313" key="3">
    <source>
        <dbReference type="WBParaSite" id="Csp11.Scaffold629.g15020.t1"/>
    </source>
</evidence>
<sequence length="159" mass="18554">MLDRYKTDISVISGMISIAYNENGNVRWFNVLCTFNMTIIMLIQYSVIIYCAVFMYRKMESKLQMLSNSLQNLHKQFFKTLILQISTPTITLFFPVVLIIYLPLFNIKTDLPTGILLCAFTIYPAMDAIIVMYIVKDYRKAMKSTKYPVSTEKKVFRHS</sequence>
<keyword evidence="1" id="KW-0472">Membrane</keyword>
<proteinExistence type="predicted"/>
<accession>A0A1I7U5D0</accession>
<dbReference type="eggNOG" id="ENOG502RVRW">
    <property type="taxonomic scope" value="Eukaryota"/>
</dbReference>
<organism evidence="2 3">
    <name type="scientific">Caenorhabditis tropicalis</name>
    <dbReference type="NCBI Taxonomy" id="1561998"/>
    <lineage>
        <taxon>Eukaryota</taxon>
        <taxon>Metazoa</taxon>
        <taxon>Ecdysozoa</taxon>
        <taxon>Nematoda</taxon>
        <taxon>Chromadorea</taxon>
        <taxon>Rhabditida</taxon>
        <taxon>Rhabditina</taxon>
        <taxon>Rhabditomorpha</taxon>
        <taxon>Rhabditoidea</taxon>
        <taxon>Rhabditidae</taxon>
        <taxon>Peloderinae</taxon>
        <taxon>Caenorhabditis</taxon>
    </lineage>
</organism>
<dbReference type="STRING" id="1561998.A0A1I7U5D0"/>
<dbReference type="SUPFAM" id="SSF81321">
    <property type="entry name" value="Family A G protein-coupled receptor-like"/>
    <property type="match status" value="1"/>
</dbReference>
<evidence type="ECO:0000313" key="2">
    <source>
        <dbReference type="Proteomes" id="UP000095282"/>
    </source>
</evidence>